<name>A0ABP3T5B5_9SPHN</name>
<protein>
    <submittedName>
        <fullName evidence="2">Uncharacterized protein</fullName>
    </submittedName>
</protein>
<gene>
    <name evidence="2" type="ORF">GCM10009102_34030</name>
</gene>
<dbReference type="Proteomes" id="UP001500238">
    <property type="component" value="Unassembled WGS sequence"/>
</dbReference>
<keyword evidence="1" id="KW-0472">Membrane</keyword>
<reference evidence="3" key="1">
    <citation type="journal article" date="2019" name="Int. J. Syst. Evol. Microbiol.">
        <title>The Global Catalogue of Microorganisms (GCM) 10K type strain sequencing project: providing services to taxonomists for standard genome sequencing and annotation.</title>
        <authorList>
            <consortium name="The Broad Institute Genomics Platform"/>
            <consortium name="The Broad Institute Genome Sequencing Center for Infectious Disease"/>
            <person name="Wu L."/>
            <person name="Ma J."/>
        </authorList>
    </citation>
    <scope>NUCLEOTIDE SEQUENCE [LARGE SCALE GENOMIC DNA]</scope>
    <source>
        <strain evidence="3">JCM 14603</strain>
    </source>
</reference>
<sequence>MRLMQHIPVAFVGGLLALIIPRVLGWSAWPFSREDWFVLGGLLVGEIAARSVVRTKRGRASPQ</sequence>
<evidence type="ECO:0000256" key="1">
    <source>
        <dbReference type="SAM" id="Phobius"/>
    </source>
</evidence>
<accession>A0ABP3T5B5</accession>
<dbReference type="EMBL" id="BAAAES010000025">
    <property type="protein sequence ID" value="GAA0678703.1"/>
    <property type="molecule type" value="Genomic_DNA"/>
</dbReference>
<feature type="transmembrane region" description="Helical" evidence="1">
    <location>
        <begin position="35"/>
        <end position="53"/>
    </location>
</feature>
<keyword evidence="1" id="KW-0812">Transmembrane</keyword>
<organism evidence="2 3">
    <name type="scientific">Sphingomonas insulae</name>
    <dbReference type="NCBI Taxonomy" id="424800"/>
    <lineage>
        <taxon>Bacteria</taxon>
        <taxon>Pseudomonadati</taxon>
        <taxon>Pseudomonadota</taxon>
        <taxon>Alphaproteobacteria</taxon>
        <taxon>Sphingomonadales</taxon>
        <taxon>Sphingomonadaceae</taxon>
        <taxon>Sphingomonas</taxon>
    </lineage>
</organism>
<keyword evidence="1" id="KW-1133">Transmembrane helix</keyword>
<evidence type="ECO:0000313" key="3">
    <source>
        <dbReference type="Proteomes" id="UP001500238"/>
    </source>
</evidence>
<comment type="caution">
    <text evidence="2">The sequence shown here is derived from an EMBL/GenBank/DDBJ whole genome shotgun (WGS) entry which is preliminary data.</text>
</comment>
<evidence type="ECO:0000313" key="2">
    <source>
        <dbReference type="EMBL" id="GAA0678703.1"/>
    </source>
</evidence>
<proteinExistence type="predicted"/>
<keyword evidence="3" id="KW-1185">Reference proteome</keyword>